<name>A0A8K0I9K2_COCNU</name>
<dbReference type="Proteomes" id="UP000797356">
    <property type="component" value="Chromosome 6"/>
</dbReference>
<dbReference type="InterPro" id="IPR046848">
    <property type="entry name" value="E_motif"/>
</dbReference>
<feature type="repeat" description="PPR" evidence="2">
    <location>
        <begin position="75"/>
        <end position="109"/>
    </location>
</feature>
<comment type="caution">
    <text evidence="3">The sequence shown here is derived from an EMBL/GenBank/DDBJ whole genome shotgun (WGS) entry which is preliminary data.</text>
</comment>
<dbReference type="GO" id="GO:0009451">
    <property type="term" value="P:RNA modification"/>
    <property type="evidence" value="ECO:0007669"/>
    <property type="project" value="InterPro"/>
</dbReference>
<dbReference type="FunFam" id="1.25.40.10:FF:000031">
    <property type="entry name" value="Pentatricopeptide repeat-containing protein mitochondrial"/>
    <property type="match status" value="1"/>
</dbReference>
<protein>
    <submittedName>
        <fullName evidence="3">Pentatricopeptide repeat-containing protein</fullName>
    </submittedName>
</protein>
<dbReference type="GO" id="GO:0003723">
    <property type="term" value="F:RNA binding"/>
    <property type="evidence" value="ECO:0007669"/>
    <property type="project" value="InterPro"/>
</dbReference>
<evidence type="ECO:0000313" key="3">
    <source>
        <dbReference type="EMBL" id="KAG1346219.1"/>
    </source>
</evidence>
<dbReference type="Pfam" id="PF20431">
    <property type="entry name" value="E_motif"/>
    <property type="match status" value="1"/>
</dbReference>
<dbReference type="InterPro" id="IPR011990">
    <property type="entry name" value="TPR-like_helical_dom_sf"/>
</dbReference>
<dbReference type="InterPro" id="IPR002885">
    <property type="entry name" value="PPR_rpt"/>
</dbReference>
<proteinExistence type="predicted"/>
<dbReference type="PROSITE" id="PS51375">
    <property type="entry name" value="PPR"/>
    <property type="match status" value="4"/>
</dbReference>
<dbReference type="Gene3D" id="1.25.40.10">
    <property type="entry name" value="Tetratricopeptide repeat domain"/>
    <property type="match status" value="4"/>
</dbReference>
<dbReference type="FunFam" id="1.25.40.10:FF:000436">
    <property type="entry name" value="Pentatricopeptide repeat-containing protein At5g39350 family"/>
    <property type="match status" value="1"/>
</dbReference>
<dbReference type="AlphaFoldDB" id="A0A8K0I9K2"/>
<feature type="repeat" description="PPR" evidence="2">
    <location>
        <begin position="176"/>
        <end position="210"/>
    </location>
</feature>
<evidence type="ECO:0000256" key="2">
    <source>
        <dbReference type="PROSITE-ProRule" id="PRU00708"/>
    </source>
</evidence>
<dbReference type="FunFam" id="1.25.40.10:FF:000344">
    <property type="entry name" value="Pentatricopeptide repeat-containing protein"/>
    <property type="match status" value="1"/>
</dbReference>
<dbReference type="NCBIfam" id="TIGR00756">
    <property type="entry name" value="PPR"/>
    <property type="match status" value="5"/>
</dbReference>
<dbReference type="PANTHER" id="PTHR47926:SF422">
    <property type="entry name" value="PENTACOTRIPEPTIDE-REPEAT REGION OF PRORP DOMAIN-CONTAINING PROTEIN"/>
    <property type="match status" value="1"/>
</dbReference>
<feature type="repeat" description="PPR" evidence="2">
    <location>
        <begin position="378"/>
        <end position="412"/>
    </location>
</feature>
<dbReference type="Pfam" id="PF01535">
    <property type="entry name" value="PPR"/>
    <property type="match status" value="1"/>
</dbReference>
<organism evidence="3 4">
    <name type="scientific">Cocos nucifera</name>
    <name type="common">Coconut palm</name>
    <dbReference type="NCBI Taxonomy" id="13894"/>
    <lineage>
        <taxon>Eukaryota</taxon>
        <taxon>Viridiplantae</taxon>
        <taxon>Streptophyta</taxon>
        <taxon>Embryophyta</taxon>
        <taxon>Tracheophyta</taxon>
        <taxon>Spermatophyta</taxon>
        <taxon>Magnoliopsida</taxon>
        <taxon>Liliopsida</taxon>
        <taxon>Arecaceae</taxon>
        <taxon>Arecoideae</taxon>
        <taxon>Cocoseae</taxon>
        <taxon>Attaleinae</taxon>
        <taxon>Cocos</taxon>
    </lineage>
</organism>
<reference evidence="3" key="1">
    <citation type="journal article" date="2017" name="Gigascience">
        <title>The genome draft of coconut (Cocos nucifera).</title>
        <authorList>
            <person name="Xiao Y."/>
            <person name="Xu P."/>
            <person name="Fan H."/>
            <person name="Baudouin L."/>
            <person name="Xia W."/>
            <person name="Bocs S."/>
            <person name="Xu J."/>
            <person name="Li Q."/>
            <person name="Guo A."/>
            <person name="Zhou L."/>
            <person name="Li J."/>
            <person name="Wu Y."/>
            <person name="Ma Z."/>
            <person name="Armero A."/>
            <person name="Issali A.E."/>
            <person name="Liu N."/>
            <person name="Peng M."/>
            <person name="Yang Y."/>
        </authorList>
    </citation>
    <scope>NUCLEOTIDE SEQUENCE</scope>
    <source>
        <tissue evidence="3">Spear leaf of Hainan Tall coconut</tissue>
    </source>
</reference>
<dbReference type="Pfam" id="PF13041">
    <property type="entry name" value="PPR_2"/>
    <property type="match status" value="4"/>
</dbReference>
<evidence type="ECO:0000313" key="4">
    <source>
        <dbReference type="Proteomes" id="UP000797356"/>
    </source>
</evidence>
<dbReference type="SUPFAM" id="SSF48452">
    <property type="entry name" value="TPR-like"/>
    <property type="match status" value="1"/>
</dbReference>
<keyword evidence="1" id="KW-0677">Repeat</keyword>
<accession>A0A8K0I9K2</accession>
<dbReference type="FunFam" id="1.25.40.10:FF:000184">
    <property type="entry name" value="Pentatricopeptide repeat-containing protein, chloroplastic"/>
    <property type="match status" value="1"/>
</dbReference>
<feature type="repeat" description="PPR" evidence="2">
    <location>
        <begin position="246"/>
        <end position="280"/>
    </location>
</feature>
<dbReference type="OrthoDB" id="185373at2759"/>
<gene>
    <name evidence="3" type="ORF">COCNU_06G000480</name>
</gene>
<reference evidence="3" key="2">
    <citation type="submission" date="2019-07" db="EMBL/GenBank/DDBJ databases">
        <authorList>
            <person name="Yang Y."/>
            <person name="Bocs S."/>
            <person name="Baudouin L."/>
        </authorList>
    </citation>
    <scope>NUCLEOTIDE SEQUENCE</scope>
    <source>
        <tissue evidence="3">Spear leaf of Hainan Tall coconut</tissue>
    </source>
</reference>
<sequence>MLRRGSSPDGYTFAVVTRACAHLNALETGKTAHASVVKRGLESDMFVMTGFINMFAGCGEINVAREIFDEMPQRDVVSWTSMLSGYAQVNRLDEAFRLFNEMRLTGVEPNMVTIMSLFSACGRLRALDQGRWLHMRIAEAGMERDVDVANSIINMYAKCGSMLDAGEVFKRMPVKNSVSWNNLVGGFARNGLYKEALTVFQEMVCSEVKPDEITVIGALSACAQLGDLQQGKLLHAYIEDRMIACNVFVTNALINMYAKCGDLAKAEAIFREMPERDVFSWTAILSGFVRGSGCKKALSLFEEMQLTDVEPNEVTLVCVLSACSQLGALDQGRRIHAYIEENNVRKDVCLGNALVDMYAKCGCIEIASRIFLGMPLKDTLSWNTMISGLATHGHGREAIHLFNQMQKIGDAKPDSVTLLAVLCACSHSCMVHEGVSYLSSMSSSYGIVPEVEHYGCIVDLLSRAGLIVEASDFIKNMPVAPNSVIWGSLLASCRVHHEMELGQKTARQIIKIAPDDEGAHVLISNLYAEAGRWDNVRQVRALMGSRGIEKSPGYSSIEVNGVVHEFFVGDRLINQYGMIYLVLDGLTHQMNQAVCESCYAL</sequence>
<dbReference type="InterPro" id="IPR046960">
    <property type="entry name" value="PPR_At4g14850-like_plant"/>
</dbReference>
<evidence type="ECO:0000256" key="1">
    <source>
        <dbReference type="ARBA" id="ARBA00022737"/>
    </source>
</evidence>
<dbReference type="PANTHER" id="PTHR47926">
    <property type="entry name" value="PENTATRICOPEPTIDE REPEAT-CONTAINING PROTEIN"/>
    <property type="match status" value="1"/>
</dbReference>
<dbReference type="EMBL" id="CM017877">
    <property type="protein sequence ID" value="KAG1346219.1"/>
    <property type="molecule type" value="Genomic_DNA"/>
</dbReference>
<keyword evidence="4" id="KW-1185">Reference proteome</keyword>